<reference evidence="6 7" key="1">
    <citation type="submission" date="2016-10" db="EMBL/GenBank/DDBJ databases">
        <authorList>
            <person name="de Groot N.N."/>
        </authorList>
    </citation>
    <scope>NUCLEOTIDE SEQUENCE [LARGE SCALE GENOMIC DNA]</scope>
    <source>
        <strain evidence="6 7">DSM 43067</strain>
    </source>
</reference>
<dbReference type="InterPro" id="IPR001680">
    <property type="entry name" value="WD40_rpt"/>
</dbReference>
<dbReference type="SUPFAM" id="SSF52540">
    <property type="entry name" value="P-loop containing nucleoside triphosphate hydrolases"/>
    <property type="match status" value="1"/>
</dbReference>
<feature type="repeat" description="WD" evidence="3">
    <location>
        <begin position="831"/>
        <end position="872"/>
    </location>
</feature>
<dbReference type="PROSITE" id="PS00678">
    <property type="entry name" value="WD_REPEATS_1"/>
    <property type="match status" value="5"/>
</dbReference>
<dbReference type="Pfam" id="PF00400">
    <property type="entry name" value="WD40"/>
    <property type="match status" value="11"/>
</dbReference>
<feature type="repeat" description="WD" evidence="3">
    <location>
        <begin position="1141"/>
        <end position="1181"/>
    </location>
</feature>
<feature type="repeat" description="WD" evidence="3">
    <location>
        <begin position="909"/>
        <end position="942"/>
    </location>
</feature>
<keyword evidence="1 3" id="KW-0853">WD repeat</keyword>
<dbReference type="PROSITE" id="PS50082">
    <property type="entry name" value="WD_REPEATS_2"/>
    <property type="match status" value="10"/>
</dbReference>
<dbReference type="InterPro" id="IPR019775">
    <property type="entry name" value="WD40_repeat_CS"/>
</dbReference>
<organism evidence="6 7">
    <name type="scientific">Actinomadura madurae</name>
    <dbReference type="NCBI Taxonomy" id="1993"/>
    <lineage>
        <taxon>Bacteria</taxon>
        <taxon>Bacillati</taxon>
        <taxon>Actinomycetota</taxon>
        <taxon>Actinomycetes</taxon>
        <taxon>Streptosporangiales</taxon>
        <taxon>Thermomonosporaceae</taxon>
        <taxon>Actinomadura</taxon>
    </lineage>
</organism>
<dbReference type="GO" id="GO:0003677">
    <property type="term" value="F:DNA binding"/>
    <property type="evidence" value="ECO:0007669"/>
    <property type="project" value="InterPro"/>
</dbReference>
<dbReference type="PROSITE" id="PS50294">
    <property type="entry name" value="WD_REPEATS_REGION"/>
    <property type="match status" value="8"/>
</dbReference>
<evidence type="ECO:0000256" key="3">
    <source>
        <dbReference type="PROSITE-ProRule" id="PRU00221"/>
    </source>
</evidence>
<dbReference type="EMBL" id="FOVH01000006">
    <property type="protein sequence ID" value="SFO48404.1"/>
    <property type="molecule type" value="Genomic_DNA"/>
</dbReference>
<dbReference type="InterPro" id="IPR036322">
    <property type="entry name" value="WD40_repeat_dom_sf"/>
</dbReference>
<dbReference type="InterPro" id="IPR027417">
    <property type="entry name" value="P-loop_NTPase"/>
</dbReference>
<dbReference type="InParanoid" id="A0A1I5HJC5"/>
<feature type="repeat" description="WD" evidence="3">
    <location>
        <begin position="1095"/>
        <end position="1136"/>
    </location>
</feature>
<keyword evidence="2" id="KW-0677">Repeat</keyword>
<feature type="domain" description="HTH cro/C1-type" evidence="5">
    <location>
        <begin position="45"/>
        <end position="101"/>
    </location>
</feature>
<dbReference type="InterPro" id="IPR001387">
    <property type="entry name" value="Cro/C1-type_HTH"/>
</dbReference>
<evidence type="ECO:0000256" key="1">
    <source>
        <dbReference type="ARBA" id="ARBA00022574"/>
    </source>
</evidence>
<dbReference type="InterPro" id="IPR049052">
    <property type="entry name" value="nSTAND1"/>
</dbReference>
<feature type="repeat" description="WD" evidence="3">
    <location>
        <begin position="786"/>
        <end position="827"/>
    </location>
</feature>
<dbReference type="CDD" id="cd00200">
    <property type="entry name" value="WD40"/>
    <property type="match status" value="2"/>
</dbReference>
<keyword evidence="7" id="KW-1185">Reference proteome</keyword>
<dbReference type="SMART" id="SM00530">
    <property type="entry name" value="HTH_XRE"/>
    <property type="match status" value="1"/>
</dbReference>
<evidence type="ECO:0000259" key="5">
    <source>
        <dbReference type="PROSITE" id="PS50943"/>
    </source>
</evidence>
<dbReference type="Pfam" id="PF13560">
    <property type="entry name" value="HTH_31"/>
    <property type="match status" value="1"/>
</dbReference>
<dbReference type="SUPFAM" id="SSF50993">
    <property type="entry name" value="Peptidase/esterase 'gauge' domain"/>
    <property type="match status" value="1"/>
</dbReference>
<protein>
    <submittedName>
        <fullName evidence="6">WD40 repeat</fullName>
    </submittedName>
</protein>
<dbReference type="Pfam" id="PF20703">
    <property type="entry name" value="nSTAND1"/>
    <property type="match status" value="1"/>
</dbReference>
<dbReference type="SMART" id="SM00320">
    <property type="entry name" value="WD40"/>
    <property type="match status" value="14"/>
</dbReference>
<dbReference type="PANTHER" id="PTHR19879:SF9">
    <property type="entry name" value="TRANSCRIPTION INITIATION FACTOR TFIID SUBUNIT 5"/>
    <property type="match status" value="1"/>
</dbReference>
<feature type="repeat" description="WD" evidence="3">
    <location>
        <begin position="872"/>
        <end position="904"/>
    </location>
</feature>
<dbReference type="AlphaFoldDB" id="A0A1I5HJC5"/>
<dbReference type="InterPro" id="IPR020472">
    <property type="entry name" value="WD40_PAC1"/>
</dbReference>
<feature type="region of interest" description="Disordered" evidence="4">
    <location>
        <begin position="1"/>
        <end position="34"/>
    </location>
</feature>
<accession>A0A1I5HJC5</accession>
<dbReference type="PROSITE" id="PS50943">
    <property type="entry name" value="HTH_CROC1"/>
    <property type="match status" value="1"/>
</dbReference>
<dbReference type="SUPFAM" id="SSF47413">
    <property type="entry name" value="lambda repressor-like DNA-binding domains"/>
    <property type="match status" value="1"/>
</dbReference>
<proteinExistence type="predicted"/>
<dbReference type="Gene3D" id="2.130.10.10">
    <property type="entry name" value="YVTN repeat-like/Quinoprotein amine dehydrogenase"/>
    <property type="match status" value="5"/>
</dbReference>
<dbReference type="Proteomes" id="UP000183413">
    <property type="component" value="Unassembled WGS sequence"/>
</dbReference>
<feature type="repeat" description="WD" evidence="3">
    <location>
        <begin position="700"/>
        <end position="732"/>
    </location>
</feature>
<dbReference type="InterPro" id="IPR015943">
    <property type="entry name" value="WD40/YVTN_repeat-like_dom_sf"/>
</dbReference>
<evidence type="ECO:0000256" key="2">
    <source>
        <dbReference type="ARBA" id="ARBA00022737"/>
    </source>
</evidence>
<dbReference type="eggNOG" id="COG2319">
    <property type="taxonomic scope" value="Bacteria"/>
</dbReference>
<evidence type="ECO:0000313" key="6">
    <source>
        <dbReference type="EMBL" id="SFO48404.1"/>
    </source>
</evidence>
<dbReference type="InterPro" id="IPR010982">
    <property type="entry name" value="Lambda_DNA-bd_dom_sf"/>
</dbReference>
<feature type="repeat" description="WD" evidence="3">
    <location>
        <begin position="614"/>
        <end position="647"/>
    </location>
</feature>
<dbReference type="Gene3D" id="1.10.260.40">
    <property type="entry name" value="lambda repressor-like DNA-binding domains"/>
    <property type="match status" value="1"/>
</dbReference>
<feature type="repeat" description="WD" evidence="3">
    <location>
        <begin position="1004"/>
        <end position="1038"/>
    </location>
</feature>
<dbReference type="SUPFAM" id="SSF50978">
    <property type="entry name" value="WD40 repeat-like"/>
    <property type="match status" value="1"/>
</dbReference>
<dbReference type="PANTHER" id="PTHR19879">
    <property type="entry name" value="TRANSCRIPTION INITIATION FACTOR TFIID"/>
    <property type="match status" value="1"/>
</dbReference>
<feature type="repeat" description="WD" evidence="3">
    <location>
        <begin position="1049"/>
        <end position="1090"/>
    </location>
</feature>
<evidence type="ECO:0000256" key="4">
    <source>
        <dbReference type="SAM" id="MobiDB-lite"/>
    </source>
</evidence>
<dbReference type="STRING" id="1993.SAMN04489713_106262"/>
<dbReference type="PRINTS" id="PR00320">
    <property type="entry name" value="GPROTEINBRPT"/>
</dbReference>
<evidence type="ECO:0000313" key="7">
    <source>
        <dbReference type="Proteomes" id="UP000183413"/>
    </source>
</evidence>
<name>A0A1I5HJC5_9ACTN</name>
<gene>
    <name evidence="6" type="ORF">SAMN04489713_106262</name>
</gene>
<dbReference type="SUPFAM" id="SSF101908">
    <property type="entry name" value="Putative isomerase YbhE"/>
    <property type="match status" value="1"/>
</dbReference>
<sequence>MSIGAADGTGLTSGVHMAARNPAGNGTGGPDPRRIVTRQDFAAQLTLLREAAGLTVRQVARASGIPDASAGDYFAGRHLPPPRPDRLPALLRACGVTGAEAESWLDALRRVRRTPGRRPAVVPYRGLARFEAEDAGWYFGREALTATLLERVRGLGGKGALVVVGPSGAGKSSLIRAGLIPALRDEAGAVLHTAGEIDAGALASLRARAPAVLAVDQLEEILADRAGAGEEDLIAGLLELPAAVVLALRADFYGRALRHPGLAEVLQTGQVLVTPMNEDELRRAIVMPAQRAGLELEPGLVDLLLREVSPAPGAAPGAAHDAGTLPLLSHALLSTWERRRHAMLTIADYRDSGGIQGAVAATAEEAYRDLGETERQIARRLFLRLVHLTGDTGVTRRRVAERELGDGTSAVLARFVDQRLVTARADGVEIAHEALLAAWPRLRAWVETDRAGLRAHRRLTAAAEAWEESGRDPGTLLRGVWLAESEELAADPRRGAGLNELEIRFLRESVRRREAEARALRRLVRRGRRLIAVLSVVSLLALGLAAVTVSQRRAADEQRDEAVSRQVAVESGKLRGKDVALAAQTALAAYRVSPTPEARSALLESYAGPAVTRIAGPRGVLQSVAVSADGRTLATGGADRAVRLWNIAERGRPAPIGEPLGGHRDTVYGVAISPDGRTVADGGGGGTVMLRRIGGASRALTGPRSTVYAVAFSPDGRTLVAASADGTVRSWDPARPEAGGRILLEGGAAAHTAAFGPDGTTLAVGFEDGTVRLVDMVRREPAGDPLKAGSKTVFAVAFSRDGRTLAAGNADGNVRLWRVSGARAVPSGEPLTGPKGWVNGVAFAPDGRSLAAASSDGRVWVWDLAGGSPRTSLPHPGPVTAVVFLPSGALATAAADGTARIWDLPGPVVQGPGAGIFAAGLSRDGRVLALASQDGTARLWSVADPRRPAPLGPVIRHAAGDGRASGAAALSPDAGTLAIGGVGGPTQLWDVRSPGRPAAIPARLTGPAGLVQGLTFSPDGRLLAVASNDAKVWLWDVRDPRGPVRLAVLAGATNYAYQAAFSPDGRTLAYGTADNEVLLWDVSDPRHPARLGGALTEHENYVFTVVFSPDGRTMATAGADNTVILWDLADRSRPRPLPRRLRGPTNYIYSLAHGPGGVLAAAAGDGTVWLWDVSEPSRPSAPATLTGSAEALYFDVADSRRPLLVTTGVGREVRLWDMDPERVAAQICAVAGTPVTEAEWRRHLPSKPYDPPC</sequence>